<dbReference type="InterPro" id="IPR001969">
    <property type="entry name" value="Aspartic_peptidase_AS"/>
</dbReference>
<dbReference type="AlphaFoldDB" id="A0A2S2PWG8"/>
<dbReference type="PROSITE" id="PS00141">
    <property type="entry name" value="ASP_PROTEASE"/>
    <property type="match status" value="1"/>
</dbReference>
<sequence>MQAYNTLINRYENKGAIIQSHVRSLFETPKVQTASAMELQKLHHHIMSNVNAFKALEQPVEFWDAWLVTLVCNRMDSATVGERQLQYNKKDLPTFRAIESFLFNRIAAYEAGEINAESLGKKPISRANTKYQERKAFFVKQFDNPKFPSLCLLCNESHKLYACTKFNNLSVPERRDFVRSKQLCYLSLASNHQCRQCKFAACPKCGARHNSKLHLDNVTNETRIQETSVQPTQSTLCTNQTSLHVTNAANEDQVMLATAIVYLNDSKGQRHQCRALLDSGSQVSFISSSCAKRLRLSTTNCHIPISGINTIKTNAQQLEPVIMTSQFGDFSETFNFYVLPSISSNMPSRQINRSCVHIPNSINERLADPSYVTPRTIELLIGADIFFELFSGTSVVIGDRAFAYETKLGWIITEHLPVLHSSEINQINNKSALSLKSLPVTSLFSKKITSQVKEEEAAESQFQKTVSRDSTGRFVVRLPFKQHPTALGNSKAMAEKRFLTIERKLATHKSLALDYHAFMKEYLDMGHMNPVSQEALEDQPVYYLPHHAVLKADSLTTKTRVVFDASAVTTSGLSLNDIMCRGPTIQQPLVNIILRFRLHHIVLTADIMKMYRQIRVADEDCNMQRILYRTSPSDPLQEFHLLTVTYGTKAAPFLATRCLAELAHTCQNLSGSKDQKR</sequence>
<dbReference type="GO" id="GO:0071897">
    <property type="term" value="P:DNA biosynthetic process"/>
    <property type="evidence" value="ECO:0007669"/>
    <property type="project" value="UniProtKB-ARBA"/>
</dbReference>
<dbReference type="SUPFAM" id="SSF50630">
    <property type="entry name" value="Acid proteases"/>
    <property type="match status" value="1"/>
</dbReference>
<dbReference type="GO" id="GO:0006508">
    <property type="term" value="P:proteolysis"/>
    <property type="evidence" value="ECO:0007669"/>
    <property type="project" value="InterPro"/>
</dbReference>
<dbReference type="EMBL" id="GGMS01000598">
    <property type="protein sequence ID" value="MBY69801.1"/>
    <property type="molecule type" value="Transcribed_RNA"/>
</dbReference>
<gene>
    <name evidence="1" type="ORF">g.154828</name>
</gene>
<dbReference type="GO" id="GO:0004190">
    <property type="term" value="F:aspartic-type endopeptidase activity"/>
    <property type="evidence" value="ECO:0007669"/>
    <property type="project" value="InterPro"/>
</dbReference>
<dbReference type="Gene3D" id="2.40.70.10">
    <property type="entry name" value="Acid Proteases"/>
    <property type="match status" value="1"/>
</dbReference>
<dbReference type="CDD" id="cd00303">
    <property type="entry name" value="retropepsin_like"/>
    <property type="match status" value="1"/>
</dbReference>
<dbReference type="SUPFAM" id="SSF56672">
    <property type="entry name" value="DNA/RNA polymerases"/>
    <property type="match status" value="1"/>
</dbReference>
<dbReference type="InterPro" id="IPR005312">
    <property type="entry name" value="DUF1759"/>
</dbReference>
<name>A0A2S2PWG8_9HEMI</name>
<organism evidence="1">
    <name type="scientific">Sipha flava</name>
    <name type="common">yellow sugarcane aphid</name>
    <dbReference type="NCBI Taxonomy" id="143950"/>
    <lineage>
        <taxon>Eukaryota</taxon>
        <taxon>Metazoa</taxon>
        <taxon>Ecdysozoa</taxon>
        <taxon>Arthropoda</taxon>
        <taxon>Hexapoda</taxon>
        <taxon>Insecta</taxon>
        <taxon>Pterygota</taxon>
        <taxon>Neoptera</taxon>
        <taxon>Paraneoptera</taxon>
        <taxon>Hemiptera</taxon>
        <taxon>Sternorrhyncha</taxon>
        <taxon>Aphidomorpha</taxon>
        <taxon>Aphidoidea</taxon>
        <taxon>Aphididae</taxon>
        <taxon>Sipha</taxon>
    </lineage>
</organism>
<dbReference type="Pfam" id="PF03564">
    <property type="entry name" value="DUF1759"/>
    <property type="match status" value="1"/>
</dbReference>
<dbReference type="OrthoDB" id="6625636at2759"/>
<dbReference type="PANTHER" id="PTHR47331:SF5">
    <property type="entry name" value="RIBONUCLEASE H"/>
    <property type="match status" value="1"/>
</dbReference>
<proteinExistence type="predicted"/>
<dbReference type="PANTHER" id="PTHR47331">
    <property type="entry name" value="PHD-TYPE DOMAIN-CONTAINING PROTEIN"/>
    <property type="match status" value="1"/>
</dbReference>
<dbReference type="InterPro" id="IPR021109">
    <property type="entry name" value="Peptidase_aspartic_dom_sf"/>
</dbReference>
<accession>A0A2S2PWG8</accession>
<dbReference type="InterPro" id="IPR043502">
    <property type="entry name" value="DNA/RNA_pol_sf"/>
</dbReference>
<reference evidence="1" key="1">
    <citation type="submission" date="2018-04" db="EMBL/GenBank/DDBJ databases">
        <title>Transcriptome assembly of Sipha flava.</title>
        <authorList>
            <person name="Scully E.D."/>
            <person name="Geib S.M."/>
            <person name="Palmer N.A."/>
            <person name="Koch K."/>
            <person name="Bradshaw J."/>
            <person name="Heng-Moss T."/>
            <person name="Sarath G."/>
        </authorList>
    </citation>
    <scope>NUCLEOTIDE SEQUENCE</scope>
</reference>
<evidence type="ECO:0000313" key="1">
    <source>
        <dbReference type="EMBL" id="MBY69801.1"/>
    </source>
</evidence>
<protein>
    <submittedName>
        <fullName evidence="1">Uncharacterized protein</fullName>
    </submittedName>
</protein>